<dbReference type="GO" id="GO:0005524">
    <property type="term" value="F:ATP binding"/>
    <property type="evidence" value="ECO:0007669"/>
    <property type="project" value="UniProtKB-UniRule"/>
</dbReference>
<dbReference type="GO" id="GO:0016787">
    <property type="term" value="F:hydrolase activity"/>
    <property type="evidence" value="ECO:0007669"/>
    <property type="project" value="UniProtKB-UniRule"/>
</dbReference>
<evidence type="ECO:0000256" key="3">
    <source>
        <dbReference type="ARBA" id="ARBA00022806"/>
    </source>
</evidence>
<dbReference type="SUPFAM" id="SSF52540">
    <property type="entry name" value="P-loop containing nucleoside triphosphate hydrolases"/>
    <property type="match status" value="1"/>
</dbReference>
<feature type="binding site" evidence="6">
    <location>
        <begin position="140"/>
        <end position="147"/>
    </location>
    <ligand>
        <name>ATP</name>
        <dbReference type="ChEBI" id="CHEBI:30616"/>
    </ligand>
</feature>
<evidence type="ECO:0000256" key="5">
    <source>
        <dbReference type="ARBA" id="ARBA00034923"/>
    </source>
</evidence>
<dbReference type="GO" id="GO:0000725">
    <property type="term" value="P:recombinational repair"/>
    <property type="evidence" value="ECO:0007669"/>
    <property type="project" value="TreeGrafter"/>
</dbReference>
<dbReference type="InterPro" id="IPR027417">
    <property type="entry name" value="P-loop_NTPase"/>
</dbReference>
<sequence>MPKVDSKLPPITHPDRQPPLVGFITTLLSSGMDLLGAMHPLSYNHGLRKGKSEAEALAAKTPPAESSQHATIEIVDQRQVAFQRPERDNYVFEDTYLSIPEKVRESFYADTARFLAEDHQPTAEQWRAIHSLSLATCTVGIAGTGKTHVMAMRVILLNLYLGVPLEDITVLCLTKDCRLDVIALISDLYARWGTNLSDEQCYRLVKTPRGALLSQVRELADMELVLPFDLLSDTTDDEDGRPFDQRLTNKQVAVLGEAFNQAYLADPEFAAAIRSLMRSNALLAELDPDDPIVARRASAGWQQSKFDFEIAEAMQSLWSNAGAWPLPGMQSEITAENVRGHDFHFNGYVPSLDAYVVLGFDRSEERAITRGKAATTELYKECAIKKTMLQAFSPKPVIYLESYAQARALSDTLAFIKHRAPNFTCLLKGEARPYPIAEALYHCGTLMETLGLNVAGATGEMNFMAGDPDIHFFHALGIFWPAFESFLLKQTPASFTFNRLFNMFGMMGATNIKTIPYAAIRGMRHVLVDEVQDLVTPIGEWIKACLLENRRRNLRAAAKGSESMPCTLFLTGDDYQTAHGTQGATPRYLLDYESQFRCKNPAKIIMGANFRSHQHIIDAAHSMVMGIPAINGFAPVSVDKAGRDPEEPVLIYHLDADLLTGMLNQHFDNGEDILILAANPDDFKLMEPEINAIIERDKLNAKRRVRVRACQRAKGLEALTVFILGDFTAPVTSWSKNQIFRMADTQRKGDNSPFDTVQQHELFRLAHIGITRARRHCYWLIRPEQEGEEVQMRASVRIRAETGFLKDMRT</sequence>
<evidence type="ECO:0000313" key="9">
    <source>
        <dbReference type="Proteomes" id="UP000076489"/>
    </source>
</evidence>
<dbReference type="PANTHER" id="PTHR11070:SF2">
    <property type="entry name" value="ATP-DEPENDENT DNA HELICASE SRS2"/>
    <property type="match status" value="1"/>
</dbReference>
<evidence type="ECO:0000256" key="2">
    <source>
        <dbReference type="ARBA" id="ARBA00022801"/>
    </source>
</evidence>
<dbReference type="InterPro" id="IPR014016">
    <property type="entry name" value="UvrD-like_ATP-bd"/>
</dbReference>
<keyword evidence="2 6" id="KW-0378">Hydrolase</keyword>
<evidence type="ECO:0000313" key="8">
    <source>
        <dbReference type="EMBL" id="KZN20726.1"/>
    </source>
</evidence>
<dbReference type="Gene3D" id="3.40.50.300">
    <property type="entry name" value="P-loop containing nucleotide triphosphate hydrolases"/>
    <property type="match status" value="3"/>
</dbReference>
<evidence type="ECO:0000256" key="6">
    <source>
        <dbReference type="PROSITE-ProRule" id="PRU00560"/>
    </source>
</evidence>
<dbReference type="AlphaFoldDB" id="A0A162B2K9"/>
<evidence type="ECO:0000256" key="4">
    <source>
        <dbReference type="ARBA" id="ARBA00022840"/>
    </source>
</evidence>
<dbReference type="EMBL" id="LUKJ01000002">
    <property type="protein sequence ID" value="KZN20726.1"/>
    <property type="molecule type" value="Genomic_DNA"/>
</dbReference>
<proteinExistence type="predicted"/>
<organism evidence="8 9">
    <name type="scientific">Pseudomonas fluorescens</name>
    <dbReference type="NCBI Taxonomy" id="294"/>
    <lineage>
        <taxon>Bacteria</taxon>
        <taxon>Pseudomonadati</taxon>
        <taxon>Pseudomonadota</taxon>
        <taxon>Gammaproteobacteria</taxon>
        <taxon>Pseudomonadales</taxon>
        <taxon>Pseudomonadaceae</taxon>
        <taxon>Pseudomonas</taxon>
    </lineage>
</organism>
<keyword evidence="1 6" id="KW-0547">Nucleotide-binding</keyword>
<dbReference type="Proteomes" id="UP000076489">
    <property type="component" value="Unassembled WGS sequence"/>
</dbReference>
<evidence type="ECO:0000259" key="7">
    <source>
        <dbReference type="PROSITE" id="PS51198"/>
    </source>
</evidence>
<reference evidence="8 9" key="2">
    <citation type="journal article" date="2018" name="Nature">
        <title>Mutant phenotypes for thousands of bacterial genes of unknown function.</title>
        <authorList>
            <person name="Price M.N."/>
            <person name="Wetmore K.M."/>
            <person name="Waters R.J."/>
            <person name="Callaghan M."/>
            <person name="Ray J."/>
            <person name="Liu H."/>
            <person name="Kuehl J.V."/>
            <person name="Melnyk R.A."/>
            <person name="Lamson J.S."/>
            <person name="Suh Y."/>
            <person name="Carlson H.K."/>
            <person name="Esquivel Z."/>
            <person name="Sadeeshkumar H."/>
            <person name="Chakraborty R."/>
            <person name="Zane G.M."/>
            <person name="Rubin B.E."/>
            <person name="Wall J.D."/>
            <person name="Visel A."/>
            <person name="Bristow J."/>
            <person name="Blow M.J."/>
            <person name="Arkin A.P."/>
            <person name="Deutschbauer A.M."/>
        </authorList>
    </citation>
    <scope>NUCLEOTIDE SEQUENCE [LARGE SCALE GENOMIC DNA]</scope>
    <source>
        <strain evidence="8 9">FW300-N1B4</strain>
    </source>
</reference>
<keyword evidence="3 6" id="KW-0347">Helicase</keyword>
<protein>
    <recommendedName>
        <fullName evidence="5">DNA 3'-5' helicase II</fullName>
    </recommendedName>
</protein>
<dbReference type="PROSITE" id="PS51198">
    <property type="entry name" value="UVRD_HELICASE_ATP_BIND"/>
    <property type="match status" value="1"/>
</dbReference>
<keyword evidence="4 6" id="KW-0067">ATP-binding</keyword>
<dbReference type="GO" id="GO:0003677">
    <property type="term" value="F:DNA binding"/>
    <property type="evidence" value="ECO:0007669"/>
    <property type="project" value="InterPro"/>
</dbReference>
<accession>A0A162B2K9</accession>
<dbReference type="PANTHER" id="PTHR11070">
    <property type="entry name" value="UVRD / RECB / PCRA DNA HELICASE FAMILY MEMBER"/>
    <property type="match status" value="1"/>
</dbReference>
<dbReference type="GO" id="GO:0043138">
    <property type="term" value="F:3'-5' DNA helicase activity"/>
    <property type="evidence" value="ECO:0007669"/>
    <property type="project" value="TreeGrafter"/>
</dbReference>
<evidence type="ECO:0000256" key="1">
    <source>
        <dbReference type="ARBA" id="ARBA00022741"/>
    </source>
</evidence>
<feature type="domain" description="UvrD-like helicase ATP-binding" evidence="7">
    <location>
        <begin position="119"/>
        <end position="613"/>
    </location>
</feature>
<dbReference type="InterPro" id="IPR000212">
    <property type="entry name" value="DNA_helicase_UvrD/REP"/>
</dbReference>
<gene>
    <name evidence="8" type="ORF">A1D17_04065</name>
</gene>
<name>A0A162B2K9_PSEFL</name>
<comment type="caution">
    <text evidence="8">The sequence shown here is derived from an EMBL/GenBank/DDBJ whole genome shotgun (WGS) entry which is preliminary data.</text>
</comment>
<reference evidence="9" key="1">
    <citation type="submission" date="2016-03" db="EMBL/GenBank/DDBJ databases">
        <authorList>
            <person name="Ray J."/>
            <person name="Price M."/>
            <person name="Deutschbauer A."/>
        </authorList>
    </citation>
    <scope>NUCLEOTIDE SEQUENCE [LARGE SCALE GENOMIC DNA]</scope>
    <source>
        <strain evidence="9">FW300-N1B4</strain>
    </source>
</reference>